<reference evidence="1 2" key="1">
    <citation type="submission" date="2020-06" db="EMBL/GenBank/DDBJ databases">
        <authorList>
            <person name="Li R."/>
            <person name="Bekaert M."/>
        </authorList>
    </citation>
    <scope>NUCLEOTIDE SEQUENCE [LARGE SCALE GENOMIC DNA]</scope>
    <source>
        <strain evidence="2">wild</strain>
    </source>
</reference>
<dbReference type="EMBL" id="CACVKT020009846">
    <property type="protein sequence ID" value="CAC5423698.1"/>
    <property type="molecule type" value="Genomic_DNA"/>
</dbReference>
<dbReference type="AlphaFoldDB" id="A0A6J8ET24"/>
<evidence type="ECO:0000313" key="2">
    <source>
        <dbReference type="Proteomes" id="UP000507470"/>
    </source>
</evidence>
<proteinExistence type="predicted"/>
<accession>A0A6J8ET24</accession>
<keyword evidence="2" id="KW-1185">Reference proteome</keyword>
<dbReference type="Proteomes" id="UP000507470">
    <property type="component" value="Unassembled WGS sequence"/>
</dbReference>
<protein>
    <submittedName>
        <fullName evidence="1">Uncharacterized protein</fullName>
    </submittedName>
</protein>
<gene>
    <name evidence="1" type="ORF">MCOR_55668</name>
</gene>
<name>A0A6J8ET24_MYTCO</name>
<dbReference type="PANTHER" id="PTHR26392:SF92">
    <property type="entry name" value="PROTEIN KINASE DOMAIN-CONTAINING PROTEIN"/>
    <property type="match status" value="1"/>
</dbReference>
<evidence type="ECO:0000313" key="1">
    <source>
        <dbReference type="EMBL" id="CAC5423698.1"/>
    </source>
</evidence>
<sequence>MPCFEPEDVIFLTNQWDVIENTKGDGDEEDQHTKTWNKIQSKLDEGWPGFNTDRLFKISLKQVGENLKTPFTKQYKNFQALLEKTIDRNKNKRVEYYFRFVQKFAVDAEMGISSRINLIETSDDKRKETILKNQSIVSQLEAISQQKMVEAKEYKTQVIFALAEKLSSYLYSDRGRKEILNPQGRPNINSLPLHAFGEEVFTRINMGINRWCSGDDVMTVIKEIENEMKKLLSDVQSMIHDIEKDITGFARSIHDASFTFFSRSTLRVTLRRNGINFIEYLTILFKRSPLRNRYRQLKEKKAEQIYEAWLLSFTSDQILSSFEDNFGPEYDKVIARIFEKEIPQKITSFKLTMKTLLDELLDTKKKKRSFTQLKELVHEIKAQIEHFKEISQM</sequence>
<dbReference type="OrthoDB" id="10369093at2759"/>
<organism evidence="1 2">
    <name type="scientific">Mytilus coruscus</name>
    <name type="common">Sea mussel</name>
    <dbReference type="NCBI Taxonomy" id="42192"/>
    <lineage>
        <taxon>Eukaryota</taxon>
        <taxon>Metazoa</taxon>
        <taxon>Spiralia</taxon>
        <taxon>Lophotrochozoa</taxon>
        <taxon>Mollusca</taxon>
        <taxon>Bivalvia</taxon>
        <taxon>Autobranchia</taxon>
        <taxon>Pteriomorphia</taxon>
        <taxon>Mytilida</taxon>
        <taxon>Mytiloidea</taxon>
        <taxon>Mytilidae</taxon>
        <taxon>Mytilinae</taxon>
        <taxon>Mytilus</taxon>
    </lineage>
</organism>
<dbReference type="PANTHER" id="PTHR26392">
    <property type="entry name" value="MITOGEN-ACTIVATED PROTEIN KINASE KINASE KINASE 7-RELATED"/>
    <property type="match status" value="1"/>
</dbReference>